<evidence type="ECO:0000313" key="2">
    <source>
        <dbReference type="EMBL" id="KAG2539462.1"/>
    </source>
</evidence>
<accession>A0A8T0MTK8</accession>
<reference evidence="2" key="1">
    <citation type="submission" date="2020-05" db="EMBL/GenBank/DDBJ databases">
        <title>WGS assembly of Panicum virgatum.</title>
        <authorList>
            <person name="Lovell J.T."/>
            <person name="Jenkins J."/>
            <person name="Shu S."/>
            <person name="Juenger T.E."/>
            <person name="Schmutz J."/>
        </authorList>
    </citation>
    <scope>NUCLEOTIDE SEQUENCE</scope>
    <source>
        <strain evidence="2">AP13</strain>
    </source>
</reference>
<feature type="transmembrane region" description="Helical" evidence="1">
    <location>
        <begin position="46"/>
        <end position="65"/>
    </location>
</feature>
<gene>
    <name evidence="2" type="ORF">PVAP13_9NG481500</name>
</gene>
<name>A0A8T0MTK8_PANVG</name>
<comment type="caution">
    <text evidence="2">The sequence shown here is derived from an EMBL/GenBank/DDBJ whole genome shotgun (WGS) entry which is preliminary data.</text>
</comment>
<dbReference type="EMBL" id="CM029054">
    <property type="protein sequence ID" value="KAG2539462.1"/>
    <property type="molecule type" value="Genomic_DNA"/>
</dbReference>
<keyword evidence="3" id="KW-1185">Reference proteome</keyword>
<protein>
    <submittedName>
        <fullName evidence="2">Uncharacterized protein</fullName>
    </submittedName>
</protein>
<evidence type="ECO:0000256" key="1">
    <source>
        <dbReference type="SAM" id="Phobius"/>
    </source>
</evidence>
<evidence type="ECO:0000313" key="3">
    <source>
        <dbReference type="Proteomes" id="UP000823388"/>
    </source>
</evidence>
<sequence length="140" mass="15136">MAMMPVPSSSPVLPFGGFCFLSSSLDVVTAFVLAEHPREDPRMRSVVFLFALGKVPLCSPVGFFFRVGDLVAGAGSSAGPWLPPGSCFTSGSLWRDLLEGWISSALFARSPIRVQHFRSILAGAPGWWILRLHQGLRSSD</sequence>
<proteinExistence type="predicted"/>
<keyword evidence="1" id="KW-0812">Transmembrane</keyword>
<feature type="transmembrane region" description="Helical" evidence="1">
    <location>
        <begin position="12"/>
        <end position="34"/>
    </location>
</feature>
<dbReference type="EMBL" id="CM029054">
    <property type="protein sequence ID" value="KAG2539463.1"/>
    <property type="molecule type" value="Genomic_DNA"/>
</dbReference>
<dbReference type="AlphaFoldDB" id="A0A8T0MTK8"/>
<keyword evidence="1" id="KW-1133">Transmembrane helix</keyword>
<keyword evidence="1" id="KW-0472">Membrane</keyword>
<dbReference type="Proteomes" id="UP000823388">
    <property type="component" value="Chromosome 9N"/>
</dbReference>
<organism evidence="2 3">
    <name type="scientific">Panicum virgatum</name>
    <name type="common">Blackwell switchgrass</name>
    <dbReference type="NCBI Taxonomy" id="38727"/>
    <lineage>
        <taxon>Eukaryota</taxon>
        <taxon>Viridiplantae</taxon>
        <taxon>Streptophyta</taxon>
        <taxon>Embryophyta</taxon>
        <taxon>Tracheophyta</taxon>
        <taxon>Spermatophyta</taxon>
        <taxon>Magnoliopsida</taxon>
        <taxon>Liliopsida</taxon>
        <taxon>Poales</taxon>
        <taxon>Poaceae</taxon>
        <taxon>PACMAD clade</taxon>
        <taxon>Panicoideae</taxon>
        <taxon>Panicodae</taxon>
        <taxon>Paniceae</taxon>
        <taxon>Panicinae</taxon>
        <taxon>Panicum</taxon>
        <taxon>Panicum sect. Hiantes</taxon>
    </lineage>
</organism>